<evidence type="ECO:0008006" key="7">
    <source>
        <dbReference type="Google" id="ProtNLM"/>
    </source>
</evidence>
<accession>A0ABR3P123</accession>
<organism evidence="5 6">
    <name type="scientific">Cirrhinus molitorella</name>
    <name type="common">mud carp</name>
    <dbReference type="NCBI Taxonomy" id="172907"/>
    <lineage>
        <taxon>Eukaryota</taxon>
        <taxon>Metazoa</taxon>
        <taxon>Chordata</taxon>
        <taxon>Craniata</taxon>
        <taxon>Vertebrata</taxon>
        <taxon>Euteleostomi</taxon>
        <taxon>Actinopterygii</taxon>
        <taxon>Neopterygii</taxon>
        <taxon>Teleostei</taxon>
        <taxon>Ostariophysi</taxon>
        <taxon>Cypriniformes</taxon>
        <taxon>Cyprinidae</taxon>
        <taxon>Labeoninae</taxon>
        <taxon>Labeonini</taxon>
        <taxon>Cirrhinus</taxon>
    </lineage>
</organism>
<keyword evidence="6" id="KW-1185">Reference proteome</keyword>
<feature type="chain" id="PRO_5045516597" description="BRCA1-associated ATM activator 1" evidence="4">
    <location>
        <begin position="18"/>
        <end position="823"/>
    </location>
</feature>
<dbReference type="Proteomes" id="UP001558613">
    <property type="component" value="Unassembled WGS sequence"/>
</dbReference>
<dbReference type="PANTHER" id="PTHR21331">
    <property type="entry name" value="BRCA1-ASSOCIATED ATM ACTIVATOR 1"/>
    <property type="match status" value="1"/>
</dbReference>
<evidence type="ECO:0000256" key="4">
    <source>
        <dbReference type="SAM" id="SignalP"/>
    </source>
</evidence>
<protein>
    <recommendedName>
        <fullName evidence="7">BRCA1-associated ATM activator 1</fullName>
    </recommendedName>
</protein>
<proteinExistence type="inferred from homology"/>
<evidence type="ECO:0000256" key="1">
    <source>
        <dbReference type="ARBA" id="ARBA00004496"/>
    </source>
</evidence>
<comment type="similarity">
    <text evidence="3">Belongs to the BRAT1 family.</text>
</comment>
<sequence length="823" mass="91188">MDSECLALLPAVCLVLADPKQSPPDDTSLEKLLDWFKELHSQSNGQVLLQHQPCLLEFISSVCTSKTTDHAILAFTLKLTGLLAATTQGFHLLEEGGLLVSVFEREAWCVCDHWEDASVRSGWLQGLLNMLKHQQALDFIRGNGLIKVILQLQNDRSLFVACLANQLLVHILNFLTSSNMTNGSDAVGSSELSLRPDWVSVSSEIMNAVVEALSSEDHPQVLQGLRLLSLVLSQCGEPIRSTLWKDVLVPLEVLVNRGSESLMKTLITVLQAAVRTPLLSQSEYKVEVLLEAMLGDGNRKEHFQCAALILKLEKCPEVLKRKAMNIILLPLQCVSTQPQAEKEIIVVLKEQLSQKASCISLLMQSLSSLAELAHTKYLFEDISIHSVTSSVVLLLRMCSGHCPSSLLHINAFTHLIGCCKVQRCGLDTLGALSVYEENVDLRKDIFGVLLDCLQSPDSHATVMKKTFQAIKRWIVECLPFPDLLQFISHDLFPVLEKRLCDLRWEVRDSTLEFITQLTAALNGYSGFTEALHNSGMVSVLLSSLADAEGYVRASAVAAVGEAVTVSFHIVNNNNLLEEALVQMMSVLSQDTEGFPRRAVVKVFTSWLRGSHPITALDSSLSSVLSLGGNDFDWEVKMHTLELAEMLMEKTLTCCPYAIQNFGSSEETHFTQALSRLKAYGLFDLLLNSLFDCDRPVCEKACGLLVKLRTLTAETADLNHSAFVLNVCGNRWENEVQRRCLKKQPAKASVCVTNLVSKSDEGTDCDLHCSRNISLYKILQILDLDDMQRMLTLSSDHVVNSPRSLMEDILSAAQQSEENIVDCY</sequence>
<evidence type="ECO:0000256" key="2">
    <source>
        <dbReference type="ARBA" id="ARBA00022490"/>
    </source>
</evidence>
<name>A0ABR3P123_9TELE</name>
<evidence type="ECO:0000313" key="6">
    <source>
        <dbReference type="Proteomes" id="UP001558613"/>
    </source>
</evidence>
<dbReference type="EMBL" id="JAYMGO010000001">
    <property type="protein sequence ID" value="KAL1282668.1"/>
    <property type="molecule type" value="Genomic_DNA"/>
</dbReference>
<dbReference type="InterPro" id="IPR011989">
    <property type="entry name" value="ARM-like"/>
</dbReference>
<dbReference type="InterPro" id="IPR038904">
    <property type="entry name" value="BRAT1"/>
</dbReference>
<dbReference type="SUPFAM" id="SSF48371">
    <property type="entry name" value="ARM repeat"/>
    <property type="match status" value="1"/>
</dbReference>
<evidence type="ECO:0000256" key="3">
    <source>
        <dbReference type="ARBA" id="ARBA00061308"/>
    </source>
</evidence>
<feature type="signal peptide" evidence="4">
    <location>
        <begin position="1"/>
        <end position="17"/>
    </location>
</feature>
<dbReference type="PANTHER" id="PTHR21331:SF2">
    <property type="entry name" value="BRCA1-ASSOCIATED ATM ACTIVATOR 1"/>
    <property type="match status" value="1"/>
</dbReference>
<comment type="subcellular location">
    <subcellularLocation>
        <location evidence="1">Cytoplasm</location>
    </subcellularLocation>
</comment>
<evidence type="ECO:0000313" key="5">
    <source>
        <dbReference type="EMBL" id="KAL1282668.1"/>
    </source>
</evidence>
<dbReference type="InterPro" id="IPR016024">
    <property type="entry name" value="ARM-type_fold"/>
</dbReference>
<dbReference type="Gene3D" id="1.25.10.10">
    <property type="entry name" value="Leucine-rich Repeat Variant"/>
    <property type="match status" value="1"/>
</dbReference>
<gene>
    <name evidence="5" type="ORF">QQF64_001471</name>
</gene>
<comment type="caution">
    <text evidence="5">The sequence shown here is derived from an EMBL/GenBank/DDBJ whole genome shotgun (WGS) entry which is preliminary data.</text>
</comment>
<keyword evidence="4" id="KW-0732">Signal</keyword>
<keyword evidence="2" id="KW-0963">Cytoplasm</keyword>
<reference evidence="5 6" key="1">
    <citation type="submission" date="2023-09" db="EMBL/GenBank/DDBJ databases">
        <authorList>
            <person name="Wang M."/>
        </authorList>
    </citation>
    <scope>NUCLEOTIDE SEQUENCE [LARGE SCALE GENOMIC DNA]</scope>
    <source>
        <strain evidence="5">GT-2023</strain>
        <tissue evidence="5">Liver</tissue>
    </source>
</reference>